<dbReference type="GO" id="GO:0004523">
    <property type="term" value="F:RNA-DNA hybrid ribonuclease activity"/>
    <property type="evidence" value="ECO:0007669"/>
    <property type="project" value="InterPro"/>
</dbReference>
<dbReference type="InterPro" id="IPR012337">
    <property type="entry name" value="RNaseH-like_sf"/>
</dbReference>
<organism evidence="2 3">
    <name type="scientific">Artemia franciscana</name>
    <name type="common">Brine shrimp</name>
    <name type="synonym">Artemia sanfranciscana</name>
    <dbReference type="NCBI Taxonomy" id="6661"/>
    <lineage>
        <taxon>Eukaryota</taxon>
        <taxon>Metazoa</taxon>
        <taxon>Ecdysozoa</taxon>
        <taxon>Arthropoda</taxon>
        <taxon>Crustacea</taxon>
        <taxon>Branchiopoda</taxon>
        <taxon>Anostraca</taxon>
        <taxon>Artemiidae</taxon>
        <taxon>Artemia</taxon>
    </lineage>
</organism>
<sequence>MDQDTPVDLAFCMMMEKEYKGYLPLFTDGSKVDEMKHVGAAFWCPFKNVSKKFKLPPESSVFLAEVYAIKKVLMFIEESVEEDKVIICSDSKSAIQAVVNANTMAKPNRDVLICYIKLQDILKKKKVVIQWIPAHIGISGNEIADLKAKSAVESGTLVTDMDTPYEVMIFDKVIKEIDRLIGNNPIKNDRTSKILGGPTGLIRPYENIWLLNDEIVVPLHVKFSLYFGQMLVNWLLIELDEVNYQRRSLVQLKIRQPIINFYTMLLHAGVIRPVEDGNINRVDMDFEQQRTKDKTVNNMLLDYHRLTPPPSTLKTITRTRPGIRNPPLSELLPSWCQFCRNIPPPSNLSNGEQDQQCSSLAFCNLRNPSDNHYDDLQKGRKTGKSQIKLTLSHNLLPAKGLPWPQQIKTNPKCIITTSTSINTQGLRLETPDASSCNLERGKKKTVFNTKPTQTYRFPTIALLNVRSLNNKTEDMEVFLRKRDIDVMCLTETWISSSALAIIDGYSCYISPRCSTSGEPMTHGSNSEKHFKLAAEELKGVGKREMKGFQPVLKKKEFIFRVGQRGYSKMSQRSIYTEKNKVADERQKGEYQPMLEREEYMSQRRRISHQRQSYEGKTSIHPRDREYKADGSKNEVYWQREKRHNPCCGDKVVTSEMALQRNLAALKRKRRVAQPKEVVPVFPEDFQFAVNFPFSPVDFYYLWMPKVLPWSVNEFGGWELCKYEDSFYLSYR</sequence>
<keyword evidence="3" id="KW-1185">Reference proteome</keyword>
<proteinExistence type="predicted"/>
<accession>A0AA88HLK7</accession>
<dbReference type="InterPro" id="IPR002156">
    <property type="entry name" value="RNaseH_domain"/>
</dbReference>
<dbReference type="PROSITE" id="PS50879">
    <property type="entry name" value="RNASE_H_1"/>
    <property type="match status" value="1"/>
</dbReference>
<name>A0AA88HLK7_ARTSF</name>
<dbReference type="EMBL" id="JAVRJZ010000014">
    <property type="protein sequence ID" value="KAK2713438.1"/>
    <property type="molecule type" value="Genomic_DNA"/>
</dbReference>
<evidence type="ECO:0000259" key="1">
    <source>
        <dbReference type="PROSITE" id="PS50879"/>
    </source>
</evidence>
<reference evidence="2" key="1">
    <citation type="submission" date="2023-07" db="EMBL/GenBank/DDBJ databases">
        <title>Chromosome-level genome assembly of Artemia franciscana.</title>
        <authorList>
            <person name="Jo E."/>
        </authorList>
    </citation>
    <scope>NUCLEOTIDE SEQUENCE</scope>
    <source>
        <tissue evidence="2">Whole body</tissue>
    </source>
</reference>
<evidence type="ECO:0000313" key="2">
    <source>
        <dbReference type="EMBL" id="KAK2713438.1"/>
    </source>
</evidence>
<dbReference type="Proteomes" id="UP001187531">
    <property type="component" value="Unassembled WGS sequence"/>
</dbReference>
<protein>
    <recommendedName>
        <fullName evidence="1">RNase H type-1 domain-containing protein</fullName>
    </recommendedName>
</protein>
<dbReference type="Gene3D" id="3.60.10.10">
    <property type="entry name" value="Endonuclease/exonuclease/phosphatase"/>
    <property type="match status" value="1"/>
</dbReference>
<feature type="domain" description="RNase H type-1" evidence="1">
    <location>
        <begin position="19"/>
        <end position="153"/>
    </location>
</feature>
<dbReference type="Gene3D" id="3.30.420.10">
    <property type="entry name" value="Ribonuclease H-like superfamily/Ribonuclease H"/>
    <property type="match status" value="1"/>
</dbReference>
<dbReference type="SUPFAM" id="SSF56219">
    <property type="entry name" value="DNase I-like"/>
    <property type="match status" value="1"/>
</dbReference>
<dbReference type="GO" id="GO:0003676">
    <property type="term" value="F:nucleic acid binding"/>
    <property type="evidence" value="ECO:0007669"/>
    <property type="project" value="InterPro"/>
</dbReference>
<comment type="caution">
    <text evidence="2">The sequence shown here is derived from an EMBL/GenBank/DDBJ whole genome shotgun (WGS) entry which is preliminary data.</text>
</comment>
<dbReference type="AlphaFoldDB" id="A0AA88HLK7"/>
<evidence type="ECO:0000313" key="3">
    <source>
        <dbReference type="Proteomes" id="UP001187531"/>
    </source>
</evidence>
<dbReference type="InterPro" id="IPR036397">
    <property type="entry name" value="RNaseH_sf"/>
</dbReference>
<dbReference type="SUPFAM" id="SSF53098">
    <property type="entry name" value="Ribonuclease H-like"/>
    <property type="match status" value="1"/>
</dbReference>
<gene>
    <name evidence="2" type="ORF">QYM36_009343</name>
</gene>
<dbReference type="InterPro" id="IPR036691">
    <property type="entry name" value="Endo/exonu/phosph_ase_sf"/>
</dbReference>
<dbReference type="Pfam" id="PF00075">
    <property type="entry name" value="RNase_H"/>
    <property type="match status" value="1"/>
</dbReference>
<dbReference type="CDD" id="cd09276">
    <property type="entry name" value="Rnase_HI_RT_non_LTR"/>
    <property type="match status" value="1"/>
</dbReference>